<reference evidence="2" key="1">
    <citation type="journal article" date="2019" name="Int. J. Syst. Evol. Microbiol.">
        <title>The Global Catalogue of Microorganisms (GCM) 10K type strain sequencing project: providing services to taxonomists for standard genome sequencing and annotation.</title>
        <authorList>
            <consortium name="The Broad Institute Genomics Platform"/>
            <consortium name="The Broad Institute Genome Sequencing Center for Infectious Disease"/>
            <person name="Wu L."/>
            <person name="Ma J."/>
        </authorList>
    </citation>
    <scope>NUCLEOTIDE SEQUENCE [LARGE SCALE GENOMIC DNA]</scope>
    <source>
        <strain evidence="2">CGMCC 4.7152</strain>
    </source>
</reference>
<dbReference type="RefSeq" id="WP_380127840.1">
    <property type="nucleotide sequence ID" value="NZ_JBHSIU010000116.1"/>
</dbReference>
<evidence type="ECO:0000313" key="1">
    <source>
        <dbReference type="EMBL" id="MFC5007194.1"/>
    </source>
</evidence>
<dbReference type="EMBL" id="JBHSIU010000116">
    <property type="protein sequence ID" value="MFC5007194.1"/>
    <property type="molecule type" value="Genomic_DNA"/>
</dbReference>
<proteinExistence type="predicted"/>
<comment type="caution">
    <text evidence="1">The sequence shown here is derived from an EMBL/GenBank/DDBJ whole genome shotgun (WGS) entry which is preliminary data.</text>
</comment>
<keyword evidence="2" id="KW-1185">Reference proteome</keyword>
<organism evidence="1 2">
    <name type="scientific">Dactylosporangium cerinum</name>
    <dbReference type="NCBI Taxonomy" id="1434730"/>
    <lineage>
        <taxon>Bacteria</taxon>
        <taxon>Bacillati</taxon>
        <taxon>Actinomycetota</taxon>
        <taxon>Actinomycetes</taxon>
        <taxon>Micromonosporales</taxon>
        <taxon>Micromonosporaceae</taxon>
        <taxon>Dactylosporangium</taxon>
    </lineage>
</organism>
<evidence type="ECO:0000313" key="2">
    <source>
        <dbReference type="Proteomes" id="UP001595912"/>
    </source>
</evidence>
<dbReference type="Proteomes" id="UP001595912">
    <property type="component" value="Unassembled WGS sequence"/>
</dbReference>
<gene>
    <name evidence="1" type="ORF">ACFPIJ_56485</name>
</gene>
<protein>
    <submittedName>
        <fullName evidence="1">Uncharacterized protein</fullName>
    </submittedName>
</protein>
<accession>A0ABV9WIX3</accession>
<name>A0ABV9WIX3_9ACTN</name>
<sequence>MLPLDTIHAVIGYLATAAAPTAAPPRTELPNHHRLSGFADVLPEYTLLVLHDGEEPDAPPGTRRMSGGAVAIHPELVDAYHGGLVDLLTDFAGTLQPPADEPSTAGARVPLDRQSVAPALTRAIVPRPGARLVACAVLYDDIHTEPSTGHDNSPTIVLTRRVDAVDVDGRVYQVVRQSDRPDAVILVDDEPDVLDTPATYAGLTALITAALHLIAAA</sequence>